<name>A0A372NXK2_9SPHI</name>
<protein>
    <recommendedName>
        <fullName evidence="3">Glycosyltransferase</fullName>
    </recommendedName>
</protein>
<evidence type="ECO:0008006" key="3">
    <source>
        <dbReference type="Google" id="ProtNLM"/>
    </source>
</evidence>
<comment type="caution">
    <text evidence="1">The sequence shown here is derived from an EMBL/GenBank/DDBJ whole genome shotgun (WGS) entry which is preliminary data.</text>
</comment>
<evidence type="ECO:0000313" key="1">
    <source>
        <dbReference type="EMBL" id="RFZ94848.1"/>
    </source>
</evidence>
<organism evidence="1 2">
    <name type="scientific">Mucilaginibacter conchicola</name>
    <dbReference type="NCBI Taxonomy" id="2303333"/>
    <lineage>
        <taxon>Bacteria</taxon>
        <taxon>Pseudomonadati</taxon>
        <taxon>Bacteroidota</taxon>
        <taxon>Sphingobacteriia</taxon>
        <taxon>Sphingobacteriales</taxon>
        <taxon>Sphingobacteriaceae</taxon>
        <taxon>Mucilaginibacter</taxon>
    </lineage>
</organism>
<proteinExistence type="predicted"/>
<keyword evidence="2" id="KW-1185">Reference proteome</keyword>
<sequence>MKRKAIYLYPITADNLPVNGNNYIGNLINELEKEFVVVNKQPTTLGIIDILRKIHKTDIIYFNWIEDLPDRRFALLQTFLLMVLLPLSKILNIKVLWFVHDNLSHTKRAIRHKKFIAGMMRRRADYIVAHTPNTQYNNLEKFYSFDHPIEQFNPIAPELPYKYDLLIWGKMLEYKGIAEFVEFHSKKGTNTDLNILIAGAFPSKEYYERVNNSITPNMTISNKTIPEDELRSLFAKSKYILFTYNSPSVLSSAALCKTIGWGKEMIGPNIGSFKEFGQKGLIYTYNSLEDLEVLLSVLQGGYVEIKQAEMKVYAERTTWNLFLKFLVNILKN</sequence>
<dbReference type="AlphaFoldDB" id="A0A372NXK2"/>
<gene>
    <name evidence="1" type="ORF">D0C36_04760</name>
</gene>
<dbReference type="Proteomes" id="UP000264217">
    <property type="component" value="Unassembled WGS sequence"/>
</dbReference>
<dbReference type="SUPFAM" id="SSF53756">
    <property type="entry name" value="UDP-Glycosyltransferase/glycogen phosphorylase"/>
    <property type="match status" value="1"/>
</dbReference>
<accession>A0A372NXK2</accession>
<dbReference type="EMBL" id="QWDC01000001">
    <property type="protein sequence ID" value="RFZ94848.1"/>
    <property type="molecule type" value="Genomic_DNA"/>
</dbReference>
<dbReference type="Gene3D" id="3.40.50.2000">
    <property type="entry name" value="Glycogen Phosphorylase B"/>
    <property type="match status" value="1"/>
</dbReference>
<dbReference type="RefSeq" id="WP_117390406.1">
    <property type="nucleotide sequence ID" value="NZ_QWDC01000001.1"/>
</dbReference>
<dbReference type="OrthoDB" id="9790710at2"/>
<evidence type="ECO:0000313" key="2">
    <source>
        <dbReference type="Proteomes" id="UP000264217"/>
    </source>
</evidence>
<reference evidence="1 2" key="1">
    <citation type="submission" date="2018-08" db="EMBL/GenBank/DDBJ databases">
        <title>Mucilaginibacter sp. MYSH2.</title>
        <authorList>
            <person name="Seo T."/>
        </authorList>
    </citation>
    <scope>NUCLEOTIDE SEQUENCE [LARGE SCALE GENOMIC DNA]</scope>
    <source>
        <strain evidence="1 2">MYSH2</strain>
    </source>
</reference>